<evidence type="ECO:0000256" key="8">
    <source>
        <dbReference type="ARBA" id="ARBA00049753"/>
    </source>
</evidence>
<organism evidence="10 11">
    <name type="scientific">Rhizobium esperanzae</name>
    <dbReference type="NCBI Taxonomy" id="1967781"/>
    <lineage>
        <taxon>Bacteria</taxon>
        <taxon>Pseudomonadati</taxon>
        <taxon>Pseudomonadota</taxon>
        <taxon>Alphaproteobacteria</taxon>
        <taxon>Hyphomicrobiales</taxon>
        <taxon>Rhizobiaceae</taxon>
        <taxon>Rhizobium/Agrobacterium group</taxon>
        <taxon>Rhizobium</taxon>
    </lineage>
</organism>
<evidence type="ECO:0000313" key="11">
    <source>
        <dbReference type="Proteomes" id="UP000197269"/>
    </source>
</evidence>
<dbReference type="RefSeq" id="WP_088397150.1">
    <property type="nucleotide sequence ID" value="NZ_MXPU01000034.1"/>
</dbReference>
<evidence type="ECO:0000256" key="2">
    <source>
        <dbReference type="ARBA" id="ARBA00008520"/>
    </source>
</evidence>
<dbReference type="PANTHER" id="PTHR43649:SF28">
    <property type="entry name" value="BINDING PROTEIN COMPONENT OF ABC SUGAR TRANSPORTER-RELATED"/>
    <property type="match status" value="1"/>
</dbReference>
<dbReference type="Gene3D" id="3.40.190.10">
    <property type="entry name" value="Periplasmic binding protein-like II"/>
    <property type="match status" value="2"/>
</dbReference>
<gene>
    <name evidence="10" type="ORF">B5E41_29485</name>
</gene>
<dbReference type="EMBL" id="MXPU01000034">
    <property type="protein sequence ID" value="OWO89951.1"/>
    <property type="molecule type" value="Genomic_DNA"/>
</dbReference>
<evidence type="ECO:0000256" key="4">
    <source>
        <dbReference type="ARBA" id="ARBA00022597"/>
    </source>
</evidence>
<evidence type="ECO:0000256" key="3">
    <source>
        <dbReference type="ARBA" id="ARBA00022448"/>
    </source>
</evidence>
<dbReference type="PANTHER" id="PTHR43649">
    <property type="entry name" value="ARABINOSE-BINDING PROTEIN-RELATED"/>
    <property type="match status" value="1"/>
</dbReference>
<evidence type="ECO:0000313" key="10">
    <source>
        <dbReference type="EMBL" id="OWO89951.1"/>
    </source>
</evidence>
<dbReference type="InterPro" id="IPR006059">
    <property type="entry name" value="SBP"/>
</dbReference>
<dbReference type="AlphaFoldDB" id="A0A246DL87"/>
<reference evidence="10 11" key="1">
    <citation type="submission" date="2017-03" db="EMBL/GenBank/DDBJ databases">
        <title>Genome of strain Rhizobium sp. CNPSo 668.</title>
        <authorList>
            <person name="Ribeiro R."/>
        </authorList>
    </citation>
    <scope>NUCLEOTIDE SEQUENCE [LARGE SCALE GENOMIC DNA]</scope>
    <source>
        <strain evidence="10 11">CNPSo 668</strain>
    </source>
</reference>
<accession>A0A246DL87</accession>
<protein>
    <recommendedName>
        <fullName evidence="8">Probable sugar-binding periplasmic protein</fullName>
    </recommendedName>
</protein>
<name>A0A246DL87_9HYPH</name>
<dbReference type="SUPFAM" id="SSF53850">
    <property type="entry name" value="Periplasmic binding protein-like II"/>
    <property type="match status" value="1"/>
</dbReference>
<dbReference type="InterPro" id="IPR050490">
    <property type="entry name" value="Bact_solute-bd_prot1"/>
</dbReference>
<evidence type="ECO:0000256" key="1">
    <source>
        <dbReference type="ARBA" id="ARBA00004418"/>
    </source>
</evidence>
<feature type="signal peptide" evidence="9">
    <location>
        <begin position="1"/>
        <end position="23"/>
    </location>
</feature>
<comment type="function">
    <text evidence="7">Part of a binding-protein-dependent transport system for a sugar.</text>
</comment>
<comment type="subcellular location">
    <subcellularLocation>
        <location evidence="1">Periplasm</location>
    </subcellularLocation>
</comment>
<keyword evidence="3" id="KW-0813">Transport</keyword>
<feature type="chain" id="PRO_5013190541" description="Probable sugar-binding periplasmic protein" evidence="9">
    <location>
        <begin position="24"/>
        <end position="419"/>
    </location>
</feature>
<evidence type="ECO:0000256" key="7">
    <source>
        <dbReference type="ARBA" id="ARBA00049629"/>
    </source>
</evidence>
<dbReference type="Pfam" id="PF01547">
    <property type="entry name" value="SBP_bac_1"/>
    <property type="match status" value="1"/>
</dbReference>
<keyword evidence="6" id="KW-0574">Periplasm</keyword>
<evidence type="ECO:0000256" key="9">
    <source>
        <dbReference type="SAM" id="SignalP"/>
    </source>
</evidence>
<dbReference type="GO" id="GO:0042597">
    <property type="term" value="C:periplasmic space"/>
    <property type="evidence" value="ECO:0007669"/>
    <property type="project" value="UniProtKB-SubCell"/>
</dbReference>
<proteinExistence type="inferred from homology"/>
<sequence>MRKFMSSAAVAVVMLAGLGAAQAADVKEVQMLHWWTSGGEAAALNVLKQDLSKEGFAWKDVPVAGGGGDAAMTALKAMVAAGTYPTASQMLGYTVLDYAQAGVMGDLTETAKKEGWDKSVPAALQKFSVYDGKWVAAPVNVHSVNWLWINKAVMDKIGGTQPKSFDDLIALLDKAKAAGVIPLALGGQNWQEATMFDSIVLSTGGPEFYKKAFNDLDEASLKSETMKKSFDNLAKIVKYVDPNFSGRDWNLATAMVIKGDALVQVMGDWAKGEFVAAKKTPDKDFLCYRFPGTEGSVIYNSDMFGMFNVPDDRKAAQVALATATLSKSFQSAFNVVKGSVPARTDVPDTDFDACGKKGIADLKAANEGGTLFGSLAQGYGAPPAIANAYKDVVSKFVHGQIKSSDEAVTQLVQAIDDAR</sequence>
<dbReference type="Proteomes" id="UP000197269">
    <property type="component" value="Unassembled WGS sequence"/>
</dbReference>
<comment type="similarity">
    <text evidence="2">Belongs to the bacterial solute-binding protein 1 family.</text>
</comment>
<keyword evidence="5 9" id="KW-0732">Signal</keyword>
<comment type="caution">
    <text evidence="10">The sequence shown here is derived from an EMBL/GenBank/DDBJ whole genome shotgun (WGS) entry which is preliminary data.</text>
</comment>
<keyword evidence="4" id="KW-0762">Sugar transport</keyword>
<evidence type="ECO:0000256" key="6">
    <source>
        <dbReference type="ARBA" id="ARBA00022764"/>
    </source>
</evidence>
<evidence type="ECO:0000256" key="5">
    <source>
        <dbReference type="ARBA" id="ARBA00022729"/>
    </source>
</evidence>